<proteinExistence type="predicted"/>
<evidence type="ECO:0000256" key="1">
    <source>
        <dbReference type="SAM" id="MobiDB-lite"/>
    </source>
</evidence>
<evidence type="ECO:0000313" key="2">
    <source>
        <dbReference type="EMBL" id="KAH9419411.1"/>
    </source>
</evidence>
<name>A0ABQ8JAM7_DERPT</name>
<comment type="caution">
    <text evidence="2">The sequence shown here is derived from an EMBL/GenBank/DDBJ whole genome shotgun (WGS) entry which is preliminary data.</text>
</comment>
<reference evidence="2 3" key="2">
    <citation type="journal article" date="2022" name="Mol. Biol. Evol.">
        <title>Comparative Genomics Reveals Insights into the Divergent Evolution of Astigmatic Mites and Household Pest Adaptations.</title>
        <authorList>
            <person name="Xiong Q."/>
            <person name="Wan A.T."/>
            <person name="Liu X."/>
            <person name="Fung C.S."/>
            <person name="Xiao X."/>
            <person name="Malainual N."/>
            <person name="Hou J."/>
            <person name="Wang L."/>
            <person name="Wang M."/>
            <person name="Yang K.Y."/>
            <person name="Cui Y."/>
            <person name="Leung E.L."/>
            <person name="Nong W."/>
            <person name="Shin S.K."/>
            <person name="Au S.W."/>
            <person name="Jeong K.Y."/>
            <person name="Chew F.T."/>
            <person name="Hui J.H."/>
            <person name="Leung T.F."/>
            <person name="Tungtrongchitr A."/>
            <person name="Zhong N."/>
            <person name="Liu Z."/>
            <person name="Tsui S.K."/>
        </authorList>
    </citation>
    <scope>NUCLEOTIDE SEQUENCE [LARGE SCALE GENOMIC DNA]</scope>
    <source>
        <strain evidence="2">Derp</strain>
    </source>
</reference>
<gene>
    <name evidence="2" type="primary">PWP2_1</name>
    <name evidence="2" type="ORF">DERP_010623</name>
</gene>
<evidence type="ECO:0000313" key="3">
    <source>
        <dbReference type="Proteomes" id="UP000887458"/>
    </source>
</evidence>
<dbReference type="Proteomes" id="UP000887458">
    <property type="component" value="Unassembled WGS sequence"/>
</dbReference>
<feature type="region of interest" description="Disordered" evidence="1">
    <location>
        <begin position="30"/>
        <end position="54"/>
    </location>
</feature>
<accession>A0ABQ8JAM7</accession>
<protein>
    <submittedName>
        <fullName evidence="2">U3 snoRNP protein</fullName>
    </submittedName>
</protein>
<sequence length="96" mass="10261">MRIWNKIPNTSAKIRIRIIPTKRRGCCAIPRTPASPTIPIAKPAAKPDRPTERPAPRCLITAIAAIPVPDFAVPYAAPNELNTMADAAPSTPKNGA</sequence>
<organism evidence="2 3">
    <name type="scientific">Dermatophagoides pteronyssinus</name>
    <name type="common">European house dust mite</name>
    <dbReference type="NCBI Taxonomy" id="6956"/>
    <lineage>
        <taxon>Eukaryota</taxon>
        <taxon>Metazoa</taxon>
        <taxon>Ecdysozoa</taxon>
        <taxon>Arthropoda</taxon>
        <taxon>Chelicerata</taxon>
        <taxon>Arachnida</taxon>
        <taxon>Acari</taxon>
        <taxon>Acariformes</taxon>
        <taxon>Sarcoptiformes</taxon>
        <taxon>Astigmata</taxon>
        <taxon>Psoroptidia</taxon>
        <taxon>Analgoidea</taxon>
        <taxon>Pyroglyphidae</taxon>
        <taxon>Dermatophagoidinae</taxon>
        <taxon>Dermatophagoides</taxon>
    </lineage>
</organism>
<feature type="compositionally biased region" description="Low complexity" evidence="1">
    <location>
        <begin position="32"/>
        <end position="44"/>
    </location>
</feature>
<keyword evidence="3" id="KW-1185">Reference proteome</keyword>
<reference evidence="2 3" key="1">
    <citation type="journal article" date="2018" name="J. Allergy Clin. Immunol.">
        <title>High-quality assembly of Dermatophagoides pteronyssinus genome and transcriptome reveals a wide range of novel allergens.</title>
        <authorList>
            <person name="Liu X.Y."/>
            <person name="Yang K.Y."/>
            <person name="Wang M.Q."/>
            <person name="Kwok J.S."/>
            <person name="Zeng X."/>
            <person name="Yang Z."/>
            <person name="Xiao X.J."/>
            <person name="Lau C.P."/>
            <person name="Li Y."/>
            <person name="Huang Z.M."/>
            <person name="Ba J.G."/>
            <person name="Yim A.K."/>
            <person name="Ouyang C.Y."/>
            <person name="Ngai S.M."/>
            <person name="Chan T.F."/>
            <person name="Leung E.L."/>
            <person name="Liu L."/>
            <person name="Liu Z.G."/>
            <person name="Tsui S.K."/>
        </authorList>
    </citation>
    <scope>NUCLEOTIDE SEQUENCE [LARGE SCALE GENOMIC DNA]</scope>
    <source>
        <strain evidence="2">Derp</strain>
    </source>
</reference>
<feature type="compositionally biased region" description="Basic and acidic residues" evidence="1">
    <location>
        <begin position="45"/>
        <end position="54"/>
    </location>
</feature>
<dbReference type="EMBL" id="NJHN03000059">
    <property type="protein sequence ID" value="KAH9419411.1"/>
    <property type="molecule type" value="Genomic_DNA"/>
</dbReference>